<dbReference type="EMBL" id="JACHFD010000076">
    <property type="protein sequence ID" value="MBB5354029.1"/>
    <property type="molecule type" value="Genomic_DNA"/>
</dbReference>
<dbReference type="AlphaFoldDB" id="A0A840VJR4"/>
<feature type="non-terminal residue" evidence="1">
    <location>
        <position position="1"/>
    </location>
</feature>
<sequence>WSVPLKSWTDNKELEERRTKVPYQTKSGTLFGRDEIDAAPQNLHTPIRS</sequence>
<reference evidence="1 2" key="1">
    <citation type="submission" date="2020-08" db="EMBL/GenBank/DDBJ databases">
        <title>Genomic Encyclopedia of Type Strains, Phase IV (KMG-IV): sequencing the most valuable type-strain genomes for metagenomic binning, comparative biology and taxonomic classification.</title>
        <authorList>
            <person name="Goeker M."/>
        </authorList>
    </citation>
    <scope>NUCLEOTIDE SEQUENCE [LARGE SCALE GENOMIC DNA]</scope>
    <source>
        <strain evidence="1 2">YC6886</strain>
    </source>
</reference>
<evidence type="ECO:0000313" key="2">
    <source>
        <dbReference type="Proteomes" id="UP000557717"/>
    </source>
</evidence>
<gene>
    <name evidence="1" type="ORF">HNR46_004301</name>
</gene>
<proteinExistence type="predicted"/>
<dbReference type="Proteomes" id="UP000557717">
    <property type="component" value="Unassembled WGS sequence"/>
</dbReference>
<keyword evidence="2" id="KW-1185">Reference proteome</keyword>
<evidence type="ECO:0000313" key="1">
    <source>
        <dbReference type="EMBL" id="MBB5354029.1"/>
    </source>
</evidence>
<accession>A0A840VJR4</accession>
<organism evidence="1 2">
    <name type="scientific">Haloferula luteola</name>
    <dbReference type="NCBI Taxonomy" id="595692"/>
    <lineage>
        <taxon>Bacteria</taxon>
        <taxon>Pseudomonadati</taxon>
        <taxon>Verrucomicrobiota</taxon>
        <taxon>Verrucomicrobiia</taxon>
        <taxon>Verrucomicrobiales</taxon>
        <taxon>Verrucomicrobiaceae</taxon>
        <taxon>Haloferula</taxon>
    </lineage>
</organism>
<protein>
    <submittedName>
        <fullName evidence="1">Uncharacterized protein</fullName>
    </submittedName>
</protein>
<name>A0A840VJR4_9BACT</name>
<comment type="caution">
    <text evidence="1">The sequence shown here is derived from an EMBL/GenBank/DDBJ whole genome shotgun (WGS) entry which is preliminary data.</text>
</comment>